<dbReference type="Proteomes" id="UP000256970">
    <property type="component" value="Unassembled WGS sequence"/>
</dbReference>
<dbReference type="AlphaFoldDB" id="A0A383W7Q2"/>
<dbReference type="PANTHER" id="PTHR31403">
    <property type="entry name" value="PHOSPHOLIPASE A1-IBETA2, CHLOROPLASTIC"/>
    <property type="match status" value="1"/>
</dbReference>
<dbReference type="PANTHER" id="PTHR31403:SF54">
    <property type="entry name" value="PHOSPHOLIPASE A(1) DAD1, CHLOROPLASTIC"/>
    <property type="match status" value="1"/>
</dbReference>
<dbReference type="Pfam" id="PF01764">
    <property type="entry name" value="Lipase_3"/>
    <property type="match status" value="1"/>
</dbReference>
<protein>
    <recommendedName>
        <fullName evidence="9">Fungal lipase-type domain-containing protein</fullName>
    </recommendedName>
</protein>
<evidence type="ECO:0000256" key="4">
    <source>
        <dbReference type="ARBA" id="ARBA00022801"/>
    </source>
</evidence>
<keyword evidence="4" id="KW-0378">Hydrolase</keyword>
<dbReference type="SUPFAM" id="SSF53474">
    <property type="entry name" value="alpha/beta-Hydrolases"/>
    <property type="match status" value="1"/>
</dbReference>
<evidence type="ECO:0000313" key="11">
    <source>
        <dbReference type="Proteomes" id="UP000256970"/>
    </source>
</evidence>
<gene>
    <name evidence="10" type="ORF">BQ4739_LOCUS13378</name>
</gene>
<sequence>MQLPGANAQSIYRGILPAVFNNFSCSSKATNVLDKTLTVSPANICKDFGMGSPNVLTCTGLDLLDDLTKRVTGDCTPHKQAPVASKSATGEAIPQPLPDRRPLPPGAFDDTDALLAAEGGTHYWYITNVINLFLWAPCQGAAGFATPLVMPEGWSLLHMESTPPQGPYKIAIPMYAVLKSGDGKQLAVVIRGTRTAVEWQVDMTYVQTKDASYPGLVSKGFSFGAALLWPALESILLKEVVQGGVTDVTISGHSLGAALATLLAYRAQVLLDDKLAAAGKPLVAVGAPLFAPPNVGSDAFVADFNKRVNARRIAFQWDIIPQVPCAPRMMACQGSIFTTALPGISSWNYAPVGGDITLTAAGMPVQPQAWQKLETINGCRILPWAIATHVCSYPCFYSKSAAAGAPEYGRCKLWGQSKGKLDASFCSGYPYHEPEYPSKGMGSKVVVGNKPHDNSKPFELIIGGK</sequence>
<proteinExistence type="predicted"/>
<dbReference type="GO" id="GO:0009507">
    <property type="term" value="C:chloroplast"/>
    <property type="evidence" value="ECO:0007669"/>
    <property type="project" value="UniProtKB-SubCell"/>
</dbReference>
<feature type="domain" description="Fungal lipase-type" evidence="9">
    <location>
        <begin position="188"/>
        <end position="325"/>
    </location>
</feature>
<dbReference type="EMBL" id="FNXT01001188">
    <property type="protein sequence ID" value="SZX73273.1"/>
    <property type="molecule type" value="Genomic_DNA"/>
</dbReference>
<name>A0A383W7Q2_TETOB</name>
<evidence type="ECO:0000313" key="10">
    <source>
        <dbReference type="EMBL" id="SZX73273.1"/>
    </source>
</evidence>
<feature type="region of interest" description="Disordered" evidence="8">
    <location>
        <begin position="76"/>
        <end position="102"/>
    </location>
</feature>
<keyword evidence="2" id="KW-0150">Chloroplast</keyword>
<organism evidence="10 11">
    <name type="scientific">Tetradesmus obliquus</name>
    <name type="common">Green alga</name>
    <name type="synonym">Acutodesmus obliquus</name>
    <dbReference type="NCBI Taxonomy" id="3088"/>
    <lineage>
        <taxon>Eukaryota</taxon>
        <taxon>Viridiplantae</taxon>
        <taxon>Chlorophyta</taxon>
        <taxon>core chlorophytes</taxon>
        <taxon>Chlorophyceae</taxon>
        <taxon>CS clade</taxon>
        <taxon>Sphaeropleales</taxon>
        <taxon>Scenedesmaceae</taxon>
        <taxon>Tetradesmus</taxon>
    </lineage>
</organism>
<keyword evidence="11" id="KW-1185">Reference proteome</keyword>
<dbReference type="Gene3D" id="3.40.50.1820">
    <property type="entry name" value="alpha/beta hydrolase"/>
    <property type="match status" value="1"/>
</dbReference>
<dbReference type="GO" id="GO:0016042">
    <property type="term" value="P:lipid catabolic process"/>
    <property type="evidence" value="ECO:0007669"/>
    <property type="project" value="UniProtKB-KW"/>
</dbReference>
<keyword evidence="6" id="KW-0442">Lipid degradation</keyword>
<evidence type="ECO:0000256" key="1">
    <source>
        <dbReference type="ARBA" id="ARBA00004229"/>
    </source>
</evidence>
<reference evidence="10 11" key="1">
    <citation type="submission" date="2016-10" db="EMBL/GenBank/DDBJ databases">
        <authorList>
            <person name="Cai Z."/>
        </authorList>
    </citation>
    <scope>NUCLEOTIDE SEQUENCE [LARGE SCALE GENOMIC DNA]</scope>
</reference>
<evidence type="ECO:0000256" key="7">
    <source>
        <dbReference type="ARBA" id="ARBA00023098"/>
    </source>
</evidence>
<dbReference type="InterPro" id="IPR029058">
    <property type="entry name" value="AB_hydrolase_fold"/>
</dbReference>
<evidence type="ECO:0000259" key="9">
    <source>
        <dbReference type="Pfam" id="PF01764"/>
    </source>
</evidence>
<dbReference type="InterPro" id="IPR002921">
    <property type="entry name" value="Fungal_lipase-type"/>
</dbReference>
<accession>A0A383W7Q2</accession>
<keyword evidence="3" id="KW-0934">Plastid</keyword>
<evidence type="ECO:0000256" key="6">
    <source>
        <dbReference type="ARBA" id="ARBA00022963"/>
    </source>
</evidence>
<comment type="subcellular location">
    <subcellularLocation>
        <location evidence="1">Plastid</location>
        <location evidence="1">Chloroplast</location>
    </subcellularLocation>
</comment>
<evidence type="ECO:0000256" key="5">
    <source>
        <dbReference type="ARBA" id="ARBA00022946"/>
    </source>
</evidence>
<evidence type="ECO:0000256" key="3">
    <source>
        <dbReference type="ARBA" id="ARBA00022640"/>
    </source>
</evidence>
<keyword evidence="7" id="KW-0443">Lipid metabolism</keyword>
<dbReference type="GO" id="GO:0004620">
    <property type="term" value="F:phospholipase activity"/>
    <property type="evidence" value="ECO:0007669"/>
    <property type="project" value="UniProtKB-ARBA"/>
</dbReference>
<evidence type="ECO:0000256" key="8">
    <source>
        <dbReference type="SAM" id="MobiDB-lite"/>
    </source>
</evidence>
<keyword evidence="5" id="KW-0809">Transit peptide</keyword>
<evidence type="ECO:0000256" key="2">
    <source>
        <dbReference type="ARBA" id="ARBA00022528"/>
    </source>
</evidence>